<dbReference type="Proteomes" id="UP000887576">
    <property type="component" value="Unplaced"/>
</dbReference>
<proteinExistence type="predicted"/>
<accession>A0AC34QAY7</accession>
<evidence type="ECO:0000313" key="2">
    <source>
        <dbReference type="WBParaSite" id="JU765_v2.g14603.t1"/>
    </source>
</evidence>
<sequence length="231" mass="26505">MANNFWNSAAYFQTLPTANSYSQNDFNSWASWNAADPRCPISRFPTPLYPNALALGSQGIRGTGSRRRRNLFNPTQVQILKEAFEKETYVKPEHREMLAKRTGLTPQQVKIWFQNNRYKCKQKDKEQERSGTRCDREQKFGSDSPSSSGNDTSMRSNNSPEEADVANLSMGVKVEDLHVENQDIKDLQQQYPAFNHYPYNMSQMGAMQPSFNPYFAASYYQPQYPPFPTAP</sequence>
<organism evidence="1 2">
    <name type="scientific">Panagrolaimus sp. JU765</name>
    <dbReference type="NCBI Taxonomy" id="591449"/>
    <lineage>
        <taxon>Eukaryota</taxon>
        <taxon>Metazoa</taxon>
        <taxon>Ecdysozoa</taxon>
        <taxon>Nematoda</taxon>
        <taxon>Chromadorea</taxon>
        <taxon>Rhabditida</taxon>
        <taxon>Tylenchina</taxon>
        <taxon>Panagrolaimomorpha</taxon>
        <taxon>Panagrolaimoidea</taxon>
        <taxon>Panagrolaimidae</taxon>
        <taxon>Panagrolaimus</taxon>
    </lineage>
</organism>
<reference evidence="2" key="1">
    <citation type="submission" date="2022-11" db="UniProtKB">
        <authorList>
            <consortium name="WormBaseParasite"/>
        </authorList>
    </citation>
    <scope>IDENTIFICATION</scope>
</reference>
<evidence type="ECO:0000313" key="1">
    <source>
        <dbReference type="Proteomes" id="UP000887576"/>
    </source>
</evidence>
<name>A0AC34QAY7_9BILA</name>
<dbReference type="WBParaSite" id="JU765_v2.g14603.t1">
    <property type="protein sequence ID" value="JU765_v2.g14603.t1"/>
    <property type="gene ID" value="JU765_v2.g14603"/>
</dbReference>
<protein>
    <submittedName>
        <fullName evidence="2">Homeobox domain-containing protein</fullName>
    </submittedName>
</protein>